<evidence type="ECO:0000313" key="1">
    <source>
        <dbReference type="EMBL" id="OLQ03319.1"/>
    </source>
</evidence>
<dbReference type="Proteomes" id="UP000186817">
    <property type="component" value="Unassembled WGS sequence"/>
</dbReference>
<dbReference type="AlphaFoldDB" id="A0A1Q9E7C2"/>
<gene>
    <name evidence="1" type="ORF">AK812_SmicGene13739</name>
</gene>
<proteinExistence type="predicted"/>
<reference evidence="1 2" key="1">
    <citation type="submission" date="2016-02" db="EMBL/GenBank/DDBJ databases">
        <title>Genome analysis of coral dinoflagellate symbionts highlights evolutionary adaptations to a symbiotic lifestyle.</title>
        <authorList>
            <person name="Aranda M."/>
            <person name="Li Y."/>
            <person name="Liew Y.J."/>
            <person name="Baumgarten S."/>
            <person name="Simakov O."/>
            <person name="Wilson M."/>
            <person name="Piel J."/>
            <person name="Ashoor H."/>
            <person name="Bougouffa S."/>
            <person name="Bajic V.B."/>
            <person name="Ryu T."/>
            <person name="Ravasi T."/>
            <person name="Bayer T."/>
            <person name="Micklem G."/>
            <person name="Kim H."/>
            <person name="Bhak J."/>
            <person name="Lajeunesse T.C."/>
            <person name="Voolstra C.R."/>
        </authorList>
    </citation>
    <scope>NUCLEOTIDE SEQUENCE [LARGE SCALE GENOMIC DNA]</scope>
    <source>
        <strain evidence="1 2">CCMP2467</strain>
    </source>
</reference>
<protein>
    <submittedName>
        <fullName evidence="1">Uncharacterized protein</fullName>
    </submittedName>
</protein>
<organism evidence="1 2">
    <name type="scientific">Symbiodinium microadriaticum</name>
    <name type="common">Dinoflagellate</name>
    <name type="synonym">Zooxanthella microadriatica</name>
    <dbReference type="NCBI Taxonomy" id="2951"/>
    <lineage>
        <taxon>Eukaryota</taxon>
        <taxon>Sar</taxon>
        <taxon>Alveolata</taxon>
        <taxon>Dinophyceae</taxon>
        <taxon>Suessiales</taxon>
        <taxon>Symbiodiniaceae</taxon>
        <taxon>Symbiodinium</taxon>
    </lineage>
</organism>
<keyword evidence="2" id="KW-1185">Reference proteome</keyword>
<name>A0A1Q9E7C2_SYMMI</name>
<evidence type="ECO:0000313" key="2">
    <source>
        <dbReference type="Proteomes" id="UP000186817"/>
    </source>
</evidence>
<dbReference type="EMBL" id="LSRX01000239">
    <property type="protein sequence ID" value="OLQ03319.1"/>
    <property type="molecule type" value="Genomic_DNA"/>
</dbReference>
<comment type="caution">
    <text evidence="1">The sequence shown here is derived from an EMBL/GenBank/DDBJ whole genome shotgun (WGS) entry which is preliminary data.</text>
</comment>
<accession>A0A1Q9E7C2</accession>
<sequence length="74" mass="7996">MSSGNLSRMKTYEFWFTSLDTASLTGVKDYCHESIPAGGPNLPQLNCGSASTHPSDEPAEVAISHRHTMVTMPV</sequence>